<dbReference type="InterPro" id="IPR011011">
    <property type="entry name" value="Znf_FYVE_PHD"/>
</dbReference>
<evidence type="ECO:0000256" key="2">
    <source>
        <dbReference type="ARBA" id="ARBA00022771"/>
    </source>
</evidence>
<feature type="region of interest" description="Disordered" evidence="5">
    <location>
        <begin position="82"/>
        <end position="136"/>
    </location>
</feature>
<dbReference type="GO" id="GO:0008270">
    <property type="term" value="F:zinc ion binding"/>
    <property type="evidence" value="ECO:0007669"/>
    <property type="project" value="UniProtKB-KW"/>
</dbReference>
<feature type="region of interest" description="Disordered" evidence="5">
    <location>
        <begin position="1"/>
        <end position="52"/>
    </location>
</feature>
<dbReference type="InterPro" id="IPR019787">
    <property type="entry name" value="Znf_PHD-finger"/>
</dbReference>
<reference evidence="7" key="1">
    <citation type="submission" date="2021-05" db="EMBL/GenBank/DDBJ databases">
        <authorList>
            <person name="Alioto T."/>
            <person name="Alioto T."/>
            <person name="Gomez Garrido J."/>
        </authorList>
    </citation>
    <scope>NUCLEOTIDE SEQUENCE</scope>
</reference>
<keyword evidence="3" id="KW-0862">Zinc</keyword>
<dbReference type="PROSITE" id="PS50016">
    <property type="entry name" value="ZF_PHD_2"/>
    <property type="match status" value="1"/>
</dbReference>
<dbReference type="EMBL" id="HBUF01603503">
    <property type="protein sequence ID" value="CAG6776829.1"/>
    <property type="molecule type" value="Transcribed_RNA"/>
</dbReference>
<evidence type="ECO:0000313" key="7">
    <source>
        <dbReference type="EMBL" id="CAG6776829.1"/>
    </source>
</evidence>
<dbReference type="AlphaFoldDB" id="A0A8D9B531"/>
<feature type="compositionally biased region" description="Polar residues" evidence="5">
    <location>
        <begin position="1"/>
        <end position="14"/>
    </location>
</feature>
<dbReference type="Gene3D" id="3.30.40.10">
    <property type="entry name" value="Zinc/RING finger domain, C3HC4 (zinc finger)"/>
    <property type="match status" value="1"/>
</dbReference>
<accession>A0A8D9B531</accession>
<evidence type="ECO:0000256" key="4">
    <source>
        <dbReference type="PROSITE-ProRule" id="PRU00146"/>
    </source>
</evidence>
<dbReference type="SUPFAM" id="SSF57903">
    <property type="entry name" value="FYVE/PHD zinc finger"/>
    <property type="match status" value="1"/>
</dbReference>
<keyword evidence="1" id="KW-0479">Metal-binding</keyword>
<evidence type="ECO:0000256" key="3">
    <source>
        <dbReference type="ARBA" id="ARBA00022833"/>
    </source>
</evidence>
<sequence length="237" mass="26143">MSQGFAPSTLTTREIYQHEDPPESGLSLEDDDPDNPDPIEVQAELEIPPDVPNQMVMNHEVEIPMVISHEPEIPMVISQEPEISADPGSTNDLTSPPPSFLTPSPTNSAGKSFRDILVTPHGSKGSSKKPRRKALNSSAVVVTKCLFKQTKASNKRKNLKKTSKSKHYQPSLQDLSDAGSSNVNLGDPSSWYCKVCQEDRELDMRLCASCLKYVHEECVGLTKEDKSIIFMCPDCET</sequence>
<dbReference type="SMART" id="SM00249">
    <property type="entry name" value="PHD"/>
    <property type="match status" value="1"/>
</dbReference>
<dbReference type="InterPro" id="IPR013083">
    <property type="entry name" value="Znf_RING/FYVE/PHD"/>
</dbReference>
<evidence type="ECO:0000256" key="5">
    <source>
        <dbReference type="SAM" id="MobiDB-lite"/>
    </source>
</evidence>
<dbReference type="CDD" id="cd15489">
    <property type="entry name" value="PHD_SF"/>
    <property type="match status" value="1"/>
</dbReference>
<feature type="domain" description="PHD-type" evidence="6">
    <location>
        <begin position="190"/>
        <end position="237"/>
    </location>
</feature>
<evidence type="ECO:0000259" key="6">
    <source>
        <dbReference type="PROSITE" id="PS50016"/>
    </source>
</evidence>
<name>A0A8D9B531_9HEMI</name>
<feature type="compositionally biased region" description="Basic residues" evidence="5">
    <location>
        <begin position="153"/>
        <end position="167"/>
    </location>
</feature>
<proteinExistence type="predicted"/>
<keyword evidence="2 4" id="KW-0863">Zinc-finger</keyword>
<evidence type="ECO:0000256" key="1">
    <source>
        <dbReference type="ARBA" id="ARBA00022723"/>
    </source>
</evidence>
<protein>
    <recommendedName>
        <fullName evidence="6">PHD-type domain-containing protein</fullName>
    </recommendedName>
</protein>
<dbReference type="InterPro" id="IPR001965">
    <property type="entry name" value="Znf_PHD"/>
</dbReference>
<feature type="compositionally biased region" description="Polar residues" evidence="5">
    <location>
        <begin position="168"/>
        <end position="180"/>
    </location>
</feature>
<feature type="compositionally biased region" description="Acidic residues" evidence="5">
    <location>
        <begin position="28"/>
        <end position="37"/>
    </location>
</feature>
<organism evidence="7">
    <name type="scientific">Cacopsylla melanoneura</name>
    <dbReference type="NCBI Taxonomy" id="428564"/>
    <lineage>
        <taxon>Eukaryota</taxon>
        <taxon>Metazoa</taxon>
        <taxon>Ecdysozoa</taxon>
        <taxon>Arthropoda</taxon>
        <taxon>Hexapoda</taxon>
        <taxon>Insecta</taxon>
        <taxon>Pterygota</taxon>
        <taxon>Neoptera</taxon>
        <taxon>Paraneoptera</taxon>
        <taxon>Hemiptera</taxon>
        <taxon>Sternorrhyncha</taxon>
        <taxon>Psylloidea</taxon>
        <taxon>Psyllidae</taxon>
        <taxon>Psyllinae</taxon>
        <taxon>Cacopsylla</taxon>
    </lineage>
</organism>
<feature type="region of interest" description="Disordered" evidence="5">
    <location>
        <begin position="152"/>
        <end position="180"/>
    </location>
</feature>